<sequence>MNDTSNALPPVVSREEWLAARKALLAREREATRLRDEVNAERRRLPMVKVEKEYLFEGPDGKESLLDLFEGRRQLYVHSFMWVDALDTGCPVCTATSDINFTPAMLSQLHRRDVSLAVISRTSLASIERYKAEKGWSFPWYSTGGNDFPYDYQLTVDDERGATEYNYRDREDLTRRGFGETFSELDLPGNLVFLRDGDDVYQTYGAYARGLDHIVPYYNFLDLTPLGRQEDWEETPEGWTTYPFGHFF</sequence>
<protein>
    <submittedName>
        <fullName evidence="1">DUF899 domain-containing protein</fullName>
    </submittedName>
</protein>
<dbReference type="InterPro" id="IPR010296">
    <property type="entry name" value="DUF899_thioredox"/>
</dbReference>
<accession>A0ABW9NN80</accession>
<dbReference type="Pfam" id="PF05988">
    <property type="entry name" value="DUF899"/>
    <property type="match status" value="1"/>
</dbReference>
<dbReference type="Gene3D" id="3.40.30.10">
    <property type="entry name" value="Glutaredoxin"/>
    <property type="match status" value="1"/>
</dbReference>
<gene>
    <name evidence="1" type="ORF">FFZ77_03815</name>
</gene>
<dbReference type="EMBL" id="VDEQ01000034">
    <property type="protein sequence ID" value="MQS34775.1"/>
    <property type="molecule type" value="Genomic_DNA"/>
</dbReference>
<keyword evidence="2" id="KW-1185">Reference proteome</keyword>
<reference evidence="1 2" key="1">
    <citation type="submission" date="2019-06" db="EMBL/GenBank/DDBJ databases">
        <title>Comparative genomics and metabolomics analyses of clavulanic acid producing Streptomyces species provides insight into specialized metabolism and evolution of beta-lactam biosynthetic gene clusters.</title>
        <authorList>
            <person name="Moore M.A."/>
            <person name="Cruz-Morales P."/>
            <person name="Barona Gomez F."/>
            <person name="Kapil T."/>
        </authorList>
    </citation>
    <scope>NUCLEOTIDE SEQUENCE [LARGE SCALE GENOMIC DNA]</scope>
    <source>
        <strain evidence="1 2">T-272</strain>
    </source>
</reference>
<dbReference type="Proteomes" id="UP000460558">
    <property type="component" value="Unassembled WGS sequence"/>
</dbReference>
<evidence type="ECO:0000313" key="1">
    <source>
        <dbReference type="EMBL" id="MQS34775.1"/>
    </source>
</evidence>
<organism evidence="1 2">
    <name type="scientific">Streptomyces katsurahamanus</name>
    <dbReference type="NCBI Taxonomy" id="2577098"/>
    <lineage>
        <taxon>Bacteria</taxon>
        <taxon>Bacillati</taxon>
        <taxon>Actinomycetota</taxon>
        <taxon>Actinomycetes</taxon>
        <taxon>Kitasatosporales</taxon>
        <taxon>Streptomycetaceae</taxon>
        <taxon>Streptomyces</taxon>
    </lineage>
</organism>
<name>A0ABW9NN80_9ACTN</name>
<evidence type="ECO:0000313" key="2">
    <source>
        <dbReference type="Proteomes" id="UP000460558"/>
    </source>
</evidence>
<comment type="caution">
    <text evidence="1">The sequence shown here is derived from an EMBL/GenBank/DDBJ whole genome shotgun (WGS) entry which is preliminary data.</text>
</comment>
<dbReference type="InterPro" id="IPR036249">
    <property type="entry name" value="Thioredoxin-like_sf"/>
</dbReference>
<proteinExistence type="predicted"/>
<dbReference type="RefSeq" id="WP_153480981.1">
    <property type="nucleotide sequence ID" value="NZ_VDEQ01000034.1"/>
</dbReference>
<dbReference type="SUPFAM" id="SSF52833">
    <property type="entry name" value="Thioredoxin-like"/>
    <property type="match status" value="1"/>
</dbReference>